<feature type="domain" description="CS" evidence="11">
    <location>
        <begin position="70"/>
        <end position="162"/>
    </location>
</feature>
<dbReference type="Proteomes" id="UP000494165">
    <property type="component" value="Unassembled WGS sequence"/>
</dbReference>
<evidence type="ECO:0000256" key="7">
    <source>
        <dbReference type="ARBA" id="ARBA00022990"/>
    </source>
</evidence>
<dbReference type="GO" id="GO:0015631">
    <property type="term" value="F:tubulin binding"/>
    <property type="evidence" value="ECO:0007669"/>
    <property type="project" value="InterPro"/>
</dbReference>
<comment type="subcellular location">
    <subcellularLocation>
        <location evidence="2">Cytoplasm</location>
    </subcellularLocation>
    <subcellularLocation>
        <location evidence="1">Nucleus</location>
    </subcellularLocation>
</comment>
<dbReference type="InterPro" id="IPR037201">
    <property type="entry name" value="CacyBP_N"/>
</dbReference>
<name>A0A8S1DCS3_9INSE</name>
<dbReference type="InterPro" id="IPR015120">
    <property type="entry name" value="Siah-Interact_N"/>
</dbReference>
<evidence type="ECO:0000256" key="1">
    <source>
        <dbReference type="ARBA" id="ARBA00004123"/>
    </source>
</evidence>
<dbReference type="GO" id="GO:0005737">
    <property type="term" value="C:cytoplasm"/>
    <property type="evidence" value="ECO:0007669"/>
    <property type="project" value="UniProtKB-SubCell"/>
</dbReference>
<dbReference type="OrthoDB" id="164025at2759"/>
<protein>
    <recommendedName>
        <fullName evidence="3">Calcyclin-binding protein</fullName>
    </recommendedName>
</protein>
<dbReference type="Pfam" id="PF09032">
    <property type="entry name" value="Siah-Interact_N"/>
    <property type="match status" value="1"/>
</dbReference>
<comment type="caution">
    <text evidence="12">The sequence shown here is derived from an EMBL/GenBank/DDBJ whole genome shotgun (WGS) entry which is preliminary data.</text>
</comment>
<organism evidence="12 13">
    <name type="scientific">Cloeon dipterum</name>
    <dbReference type="NCBI Taxonomy" id="197152"/>
    <lineage>
        <taxon>Eukaryota</taxon>
        <taxon>Metazoa</taxon>
        <taxon>Ecdysozoa</taxon>
        <taxon>Arthropoda</taxon>
        <taxon>Hexapoda</taxon>
        <taxon>Insecta</taxon>
        <taxon>Pterygota</taxon>
        <taxon>Palaeoptera</taxon>
        <taxon>Ephemeroptera</taxon>
        <taxon>Pisciforma</taxon>
        <taxon>Baetidae</taxon>
        <taxon>Cloeon</taxon>
    </lineage>
</organism>
<keyword evidence="13" id="KW-1185">Reference proteome</keyword>
<dbReference type="PANTHER" id="PTHR13164">
    <property type="entry name" value="CALICYLIN BINDING PROTEIN"/>
    <property type="match status" value="1"/>
</dbReference>
<dbReference type="PROSITE" id="PS51203">
    <property type="entry name" value="CS"/>
    <property type="match status" value="1"/>
</dbReference>
<evidence type="ECO:0000256" key="6">
    <source>
        <dbReference type="ARBA" id="ARBA00022786"/>
    </source>
</evidence>
<dbReference type="Gene3D" id="4.10.860.10">
    <property type="entry name" value="UVR domain"/>
    <property type="match status" value="1"/>
</dbReference>
<dbReference type="GO" id="GO:0005634">
    <property type="term" value="C:nucleus"/>
    <property type="evidence" value="ECO:0007669"/>
    <property type="project" value="UniProtKB-SubCell"/>
</dbReference>
<proteinExistence type="predicted"/>
<dbReference type="SUPFAM" id="SSF140106">
    <property type="entry name" value="Calcyclin-binding protein-like"/>
    <property type="match status" value="1"/>
</dbReference>
<evidence type="ECO:0000256" key="9">
    <source>
        <dbReference type="ARBA" id="ARBA00025145"/>
    </source>
</evidence>
<dbReference type="InterPro" id="IPR007052">
    <property type="entry name" value="CS_dom"/>
</dbReference>
<evidence type="ECO:0000256" key="2">
    <source>
        <dbReference type="ARBA" id="ARBA00004496"/>
    </source>
</evidence>
<evidence type="ECO:0000259" key="11">
    <source>
        <dbReference type="PROSITE" id="PS51203"/>
    </source>
</evidence>
<evidence type="ECO:0000256" key="5">
    <source>
        <dbReference type="ARBA" id="ARBA00022553"/>
    </source>
</evidence>
<keyword evidence="7" id="KW-0007">Acetylation</keyword>
<evidence type="ECO:0000313" key="12">
    <source>
        <dbReference type="EMBL" id="CAB3378379.1"/>
    </source>
</evidence>
<dbReference type="GO" id="GO:0044548">
    <property type="term" value="F:S100 protein binding"/>
    <property type="evidence" value="ECO:0007669"/>
    <property type="project" value="InterPro"/>
</dbReference>
<evidence type="ECO:0000256" key="3">
    <source>
        <dbReference type="ARBA" id="ARBA00015702"/>
    </source>
</evidence>
<keyword evidence="4" id="KW-0963">Cytoplasm</keyword>
<dbReference type="InterPro" id="IPR052289">
    <property type="entry name" value="Calcyclin-binding_UBL-bridge"/>
</dbReference>
<dbReference type="CDD" id="cd06468">
    <property type="entry name" value="p23_CacyBP"/>
    <property type="match status" value="1"/>
</dbReference>
<reference evidence="12 13" key="1">
    <citation type="submission" date="2020-04" db="EMBL/GenBank/DDBJ databases">
        <authorList>
            <person name="Alioto T."/>
            <person name="Alioto T."/>
            <person name="Gomez Garrido J."/>
        </authorList>
    </citation>
    <scope>NUCLEOTIDE SEQUENCE [LARGE SCALE GENOMIC DNA]</scope>
</reference>
<feature type="domain" description="SGS" evidence="10">
    <location>
        <begin position="146"/>
        <end position="229"/>
    </location>
</feature>
<dbReference type="GO" id="GO:0031625">
    <property type="term" value="F:ubiquitin protein ligase binding"/>
    <property type="evidence" value="ECO:0007669"/>
    <property type="project" value="InterPro"/>
</dbReference>
<gene>
    <name evidence="12" type="ORF">CLODIP_2_CD03401</name>
</gene>
<dbReference type="SUPFAM" id="SSF49764">
    <property type="entry name" value="HSP20-like chaperones"/>
    <property type="match status" value="1"/>
</dbReference>
<dbReference type="EMBL" id="CADEPI010000162">
    <property type="protein sequence ID" value="CAB3378379.1"/>
    <property type="molecule type" value="Genomic_DNA"/>
</dbReference>
<dbReference type="InterPro" id="IPR037893">
    <property type="entry name" value="CS_CacyBP"/>
</dbReference>
<dbReference type="PROSITE" id="PS51048">
    <property type="entry name" value="SGS"/>
    <property type="match status" value="1"/>
</dbReference>
<keyword evidence="6" id="KW-0833">Ubl conjugation pathway</keyword>
<evidence type="ECO:0000256" key="4">
    <source>
        <dbReference type="ARBA" id="ARBA00022490"/>
    </source>
</evidence>
<evidence type="ECO:0000313" key="13">
    <source>
        <dbReference type="Proteomes" id="UP000494165"/>
    </source>
</evidence>
<dbReference type="PANTHER" id="PTHR13164:SF3">
    <property type="entry name" value="CALCYCLIN-BINDING PROTEIN"/>
    <property type="match status" value="1"/>
</dbReference>
<dbReference type="Gene3D" id="2.60.40.790">
    <property type="match status" value="1"/>
</dbReference>
<evidence type="ECO:0000256" key="8">
    <source>
        <dbReference type="ARBA" id="ARBA00023242"/>
    </source>
</evidence>
<dbReference type="AlphaFoldDB" id="A0A8S1DCS3"/>
<dbReference type="InterPro" id="IPR007699">
    <property type="entry name" value="SGS_dom"/>
</dbReference>
<evidence type="ECO:0000259" key="10">
    <source>
        <dbReference type="PROSITE" id="PS51048"/>
    </source>
</evidence>
<keyword evidence="5" id="KW-0597">Phosphoprotein</keyword>
<sequence>MSAVELNADLAELKSHLEKAERPRVKNVLNFEIRKIEVELLKFNKEDTNSTEAQPKTKPVVPQVAKNYEVKLQNYAWDQSDNLVKLFVTLPGVQNLPQDQIQATAGGRSIELRVSGLENKDYVLHINNLLEPIGECSSKIKKDMVVVSMKKRSMGSHWSHITEVEKRAADAKASKTKMDLPDSSDPTAGLMGMMKQMYEDGDDDMKRMIAKAWTEGRGKSQDMGPDFNL</sequence>
<dbReference type="InterPro" id="IPR008978">
    <property type="entry name" value="HSP20-like_chaperone"/>
</dbReference>
<dbReference type="GO" id="GO:0007507">
    <property type="term" value="P:heart development"/>
    <property type="evidence" value="ECO:0007669"/>
    <property type="project" value="TreeGrafter"/>
</dbReference>
<accession>A0A8S1DCS3</accession>
<comment type="function">
    <text evidence="9">May be involved in calcium-dependent ubiquitination and subsequent proteasomal degradation of target proteins. Probably serves as a molecular bridge in ubiquitin E3 complexes. Participates in the ubiquitin-mediated degradation of beta-catenin (CTNNB1).</text>
</comment>
<dbReference type="Pfam" id="PF04969">
    <property type="entry name" value="CS"/>
    <property type="match status" value="1"/>
</dbReference>
<keyword evidence="8" id="KW-0539">Nucleus</keyword>